<dbReference type="PANTHER" id="PTHR33133">
    <property type="entry name" value="OS08G0107100 PROTEIN-RELATED"/>
    <property type="match status" value="1"/>
</dbReference>
<feature type="transmembrane region" description="Helical" evidence="1">
    <location>
        <begin position="235"/>
        <end position="259"/>
    </location>
</feature>
<proteinExistence type="predicted"/>
<dbReference type="PANTHER" id="PTHR33133:SF42">
    <property type="entry name" value="TRANSMEMBRANE PROTEIN"/>
    <property type="match status" value="1"/>
</dbReference>
<keyword evidence="1" id="KW-0812">Transmembrane</keyword>
<evidence type="ECO:0000313" key="2">
    <source>
        <dbReference type="EMBL" id="CAH8359156.1"/>
    </source>
</evidence>
<keyword evidence="3" id="KW-1185">Reference proteome</keyword>
<feature type="transmembrane region" description="Helical" evidence="1">
    <location>
        <begin position="265"/>
        <end position="287"/>
    </location>
</feature>
<dbReference type="AlphaFoldDB" id="A0ABC8KTB4"/>
<feature type="transmembrane region" description="Helical" evidence="1">
    <location>
        <begin position="180"/>
        <end position="204"/>
    </location>
</feature>
<feature type="transmembrane region" description="Helical" evidence="1">
    <location>
        <begin position="142"/>
        <end position="168"/>
    </location>
</feature>
<gene>
    <name evidence="2" type="ORF">ERUC_LOCUS24912</name>
</gene>
<keyword evidence="1" id="KW-0472">Membrane</keyword>
<name>A0ABC8KTB4_ERUVS</name>
<keyword evidence="1" id="KW-1133">Transmembrane helix</keyword>
<feature type="transmembrane region" description="Helical" evidence="1">
    <location>
        <begin position="30"/>
        <end position="54"/>
    </location>
</feature>
<sequence length="325" mass="36348">MGRFSVLNLLNEVVGMLNESRKLFVMNKKLMFAVLVFYILLNGLLYLFNVLTIAPEITNLTQDLNLLPTMDPSSPEYMAQLMKVFAEFRLFVVSSDIFSAVSFIIKLLSVVVIVHASALTYKHENIKFKDFVVLILKSWKGPLVTSFYISLFSLGYWLLFVIILFPILLSSLSITSLLSLAAKVFVLLVLFALFASYLAIVWYLSLVISILEETYGMQALGEAAKIVKGMKPKLFLLNIFFGLLIFGVAQIVIPVSIVVDKSQSFAVNLATGFVLMVSTFVVMFQLMTYTVAYFQCKSPHGQDVESLRDVEYTTLPTTSLVGALP</sequence>
<feature type="transmembrane region" description="Helical" evidence="1">
    <location>
        <begin position="97"/>
        <end position="121"/>
    </location>
</feature>
<reference evidence="2 3" key="1">
    <citation type="submission" date="2022-03" db="EMBL/GenBank/DDBJ databases">
        <authorList>
            <person name="Macdonald S."/>
            <person name="Ahmed S."/>
            <person name="Newling K."/>
        </authorList>
    </citation>
    <scope>NUCLEOTIDE SEQUENCE [LARGE SCALE GENOMIC DNA]</scope>
</reference>
<evidence type="ECO:0000256" key="1">
    <source>
        <dbReference type="SAM" id="Phobius"/>
    </source>
</evidence>
<accession>A0ABC8KTB4</accession>
<dbReference type="EMBL" id="CAKOAT010260709">
    <property type="protein sequence ID" value="CAH8359156.1"/>
    <property type="molecule type" value="Genomic_DNA"/>
</dbReference>
<protein>
    <submittedName>
        <fullName evidence="2">Uncharacterized protein</fullName>
    </submittedName>
</protein>
<organism evidence="2 3">
    <name type="scientific">Eruca vesicaria subsp. sativa</name>
    <name type="common">Garden rocket</name>
    <name type="synonym">Eruca sativa</name>
    <dbReference type="NCBI Taxonomy" id="29727"/>
    <lineage>
        <taxon>Eukaryota</taxon>
        <taxon>Viridiplantae</taxon>
        <taxon>Streptophyta</taxon>
        <taxon>Embryophyta</taxon>
        <taxon>Tracheophyta</taxon>
        <taxon>Spermatophyta</taxon>
        <taxon>Magnoliopsida</taxon>
        <taxon>eudicotyledons</taxon>
        <taxon>Gunneridae</taxon>
        <taxon>Pentapetalae</taxon>
        <taxon>rosids</taxon>
        <taxon>malvids</taxon>
        <taxon>Brassicales</taxon>
        <taxon>Brassicaceae</taxon>
        <taxon>Brassiceae</taxon>
        <taxon>Eruca</taxon>
    </lineage>
</organism>
<dbReference type="Proteomes" id="UP001642260">
    <property type="component" value="Unassembled WGS sequence"/>
</dbReference>
<evidence type="ECO:0000313" key="3">
    <source>
        <dbReference type="Proteomes" id="UP001642260"/>
    </source>
</evidence>
<comment type="caution">
    <text evidence="2">The sequence shown here is derived from an EMBL/GenBank/DDBJ whole genome shotgun (WGS) entry which is preliminary data.</text>
</comment>